<sequence>MDLSRRFPFFHIAHMLPSPTRILRRAMCLLNSVLVTKRPAALINARRSQIEFDIDLHTGFLPRTPLPLLDGDYYIWERAFSEAADCVKLAEDCTGERGSTRCGEVWRSAILSWPILDIGGLMGDRRRLQRAHLVLSWLTQYYVHSLPHTGLPEPKRVPAQIAVPLVAVSKALGIAPVITYADTILWNWELIRPDHPVTFDNMLIKHSFSDTDDEKAFYMVQAFIELHGVQALRIMDDYMKISDFDNLPVATISRLARDLIRLATIIGEISDLIQDVRRQCDPHVFYWDVRPWLDGSDSKGPTEPGWIYEGTEDGENLELSGPSGGQSTVMHALDVFLDIDHRLRHKRSPAPSEENKRADKGFMDRMRHYMPGKHRQFLEYLDRMPRSIRELAETTPALREPYNSAVMAMKKLRDLHIRIVCLYIINMSKTPRPGHGCPAQAMLKNLEEDQQAAREPIRGTGGTSLVALLKAGRDATTRARV</sequence>
<evidence type="ECO:0000256" key="3">
    <source>
        <dbReference type="ARBA" id="ARBA00023004"/>
    </source>
</evidence>
<keyword evidence="2 4" id="KW-0479">Metal-binding</keyword>
<evidence type="ECO:0000313" key="6">
    <source>
        <dbReference type="Proteomes" id="UP000559256"/>
    </source>
</evidence>
<name>A0A8H5GZ89_9AGAR</name>
<dbReference type="EMBL" id="JAACJM010000003">
    <property type="protein sequence ID" value="KAF5373675.1"/>
    <property type="molecule type" value="Genomic_DNA"/>
</dbReference>
<keyword evidence="4" id="KW-0349">Heme</keyword>
<dbReference type="GO" id="GO:0005737">
    <property type="term" value="C:cytoplasm"/>
    <property type="evidence" value="ECO:0007669"/>
    <property type="project" value="TreeGrafter"/>
</dbReference>
<dbReference type="GO" id="GO:0046872">
    <property type="term" value="F:metal ion binding"/>
    <property type="evidence" value="ECO:0007669"/>
    <property type="project" value="UniProtKB-KW"/>
</dbReference>
<dbReference type="Gene3D" id="1.20.58.480">
    <property type="match status" value="1"/>
</dbReference>
<dbReference type="InterPro" id="IPR000898">
    <property type="entry name" value="Indolamine_dOase"/>
</dbReference>
<protein>
    <recommendedName>
        <fullName evidence="7">Indoleamine 2,3-dioxygenase</fullName>
    </recommendedName>
</protein>
<evidence type="ECO:0008006" key="7">
    <source>
        <dbReference type="Google" id="ProtNLM"/>
    </source>
</evidence>
<dbReference type="PANTHER" id="PTHR28657:SF5">
    <property type="entry name" value="INDOLEAMINE 2,3-DIOXYGENASE"/>
    <property type="match status" value="1"/>
</dbReference>
<dbReference type="PANTHER" id="PTHR28657">
    <property type="entry name" value="INDOLEAMINE 2,3-DIOXYGENASE"/>
    <property type="match status" value="1"/>
</dbReference>
<evidence type="ECO:0000256" key="2">
    <source>
        <dbReference type="ARBA" id="ARBA00022723"/>
    </source>
</evidence>
<accession>A0A8H5GZ89</accession>
<gene>
    <name evidence="5" type="ORF">D9758_000877</name>
</gene>
<evidence type="ECO:0000256" key="1">
    <source>
        <dbReference type="ARBA" id="ARBA00007119"/>
    </source>
</evidence>
<dbReference type="GO" id="GO:0033754">
    <property type="term" value="F:indoleamine 2,3-dioxygenase activity"/>
    <property type="evidence" value="ECO:0007669"/>
    <property type="project" value="TreeGrafter"/>
</dbReference>
<reference evidence="5 6" key="1">
    <citation type="journal article" date="2020" name="ISME J.">
        <title>Uncovering the hidden diversity of litter-decomposition mechanisms in mushroom-forming fungi.</title>
        <authorList>
            <person name="Floudas D."/>
            <person name="Bentzer J."/>
            <person name="Ahren D."/>
            <person name="Johansson T."/>
            <person name="Persson P."/>
            <person name="Tunlid A."/>
        </authorList>
    </citation>
    <scope>NUCLEOTIDE SEQUENCE [LARGE SCALE GENOMIC DNA]</scope>
    <source>
        <strain evidence="5 6">CBS 291.85</strain>
    </source>
</reference>
<dbReference type="GO" id="GO:0019441">
    <property type="term" value="P:L-tryptophan catabolic process to kynurenine"/>
    <property type="evidence" value="ECO:0007669"/>
    <property type="project" value="InterPro"/>
</dbReference>
<comment type="similarity">
    <text evidence="1">Belongs to the indoleamine 2,3-dioxygenase family.</text>
</comment>
<dbReference type="GO" id="GO:0034354">
    <property type="term" value="P:'de novo' NAD+ biosynthetic process from L-tryptophan"/>
    <property type="evidence" value="ECO:0007669"/>
    <property type="project" value="TreeGrafter"/>
</dbReference>
<evidence type="ECO:0000256" key="4">
    <source>
        <dbReference type="PIRSR" id="PIRSR600898-1"/>
    </source>
</evidence>
<dbReference type="Proteomes" id="UP000559256">
    <property type="component" value="Unassembled WGS sequence"/>
</dbReference>
<dbReference type="SUPFAM" id="SSF140959">
    <property type="entry name" value="Indolic compounds 2,3-dioxygenase-like"/>
    <property type="match status" value="1"/>
</dbReference>
<dbReference type="GO" id="GO:0020037">
    <property type="term" value="F:heme binding"/>
    <property type="evidence" value="ECO:0007669"/>
    <property type="project" value="InterPro"/>
</dbReference>
<evidence type="ECO:0000313" key="5">
    <source>
        <dbReference type="EMBL" id="KAF5373675.1"/>
    </source>
</evidence>
<dbReference type="Pfam" id="PF01231">
    <property type="entry name" value="IDO"/>
    <property type="match status" value="1"/>
</dbReference>
<keyword evidence="6" id="KW-1185">Reference proteome</keyword>
<proteinExistence type="inferred from homology"/>
<dbReference type="OrthoDB" id="540174at2759"/>
<dbReference type="InterPro" id="IPR037217">
    <property type="entry name" value="Trp/Indoleamine_2_3_dOase-like"/>
</dbReference>
<comment type="caution">
    <text evidence="5">The sequence shown here is derived from an EMBL/GenBank/DDBJ whole genome shotgun (WGS) entry which is preliminary data.</text>
</comment>
<keyword evidence="3 4" id="KW-0408">Iron</keyword>
<dbReference type="AlphaFoldDB" id="A0A8H5GZ89"/>
<organism evidence="5 6">
    <name type="scientific">Tetrapyrgos nigripes</name>
    <dbReference type="NCBI Taxonomy" id="182062"/>
    <lineage>
        <taxon>Eukaryota</taxon>
        <taxon>Fungi</taxon>
        <taxon>Dikarya</taxon>
        <taxon>Basidiomycota</taxon>
        <taxon>Agaricomycotina</taxon>
        <taxon>Agaricomycetes</taxon>
        <taxon>Agaricomycetidae</taxon>
        <taxon>Agaricales</taxon>
        <taxon>Marasmiineae</taxon>
        <taxon>Marasmiaceae</taxon>
        <taxon>Tetrapyrgos</taxon>
    </lineage>
</organism>
<feature type="binding site" description="proximal binding residue" evidence="4">
    <location>
        <position position="416"/>
    </location>
    <ligand>
        <name>heme b</name>
        <dbReference type="ChEBI" id="CHEBI:60344"/>
    </ligand>
    <ligandPart>
        <name>Fe</name>
        <dbReference type="ChEBI" id="CHEBI:18248"/>
    </ligandPart>
</feature>